<accession>A0A0C2P3A3</accession>
<gene>
    <name evidence="2" type="ORF">OJ16_06480</name>
</gene>
<reference evidence="2 3" key="1">
    <citation type="submission" date="2014-11" db="EMBL/GenBank/DDBJ databases">
        <title>Draft Genome Sequence of Vibrio piscirenalis strains CECT 8603T and CECT 8604, two marine Gammaproteobacterium isolated from cultured gilthead sea bream (Sparus aurata).</title>
        <authorList>
            <person name="Arahal D.R."/>
            <person name="Rodrigo-Torres L."/>
            <person name="Lucena T."/>
            <person name="Pujalte M.J."/>
        </authorList>
    </citation>
    <scope>NUCLEOTIDE SEQUENCE [LARGE SCALE GENOMIC DNA]</scope>
    <source>
        <strain evidence="2 3">DCR 1-4-2</strain>
    </source>
</reference>
<keyword evidence="3" id="KW-1185">Reference proteome</keyword>
<name>A0A0C2P3A3_9VIBR</name>
<dbReference type="EMBL" id="JTKH01000006">
    <property type="protein sequence ID" value="KII80927.1"/>
    <property type="molecule type" value="Genomic_DNA"/>
</dbReference>
<dbReference type="Proteomes" id="UP000031672">
    <property type="component" value="Unassembled WGS sequence"/>
</dbReference>
<proteinExistence type="predicted"/>
<protein>
    <submittedName>
        <fullName evidence="2">Uncharacterized protein</fullName>
    </submittedName>
</protein>
<dbReference type="AlphaFoldDB" id="A0A0C2P3A3"/>
<evidence type="ECO:0000256" key="1">
    <source>
        <dbReference type="SAM" id="MobiDB-lite"/>
    </source>
</evidence>
<organism evidence="2 3">
    <name type="scientific">Vibrio renipiscarius</name>
    <dbReference type="NCBI Taxonomy" id="1461322"/>
    <lineage>
        <taxon>Bacteria</taxon>
        <taxon>Pseudomonadati</taxon>
        <taxon>Pseudomonadota</taxon>
        <taxon>Gammaproteobacteria</taxon>
        <taxon>Vibrionales</taxon>
        <taxon>Vibrionaceae</taxon>
        <taxon>Vibrio</taxon>
    </lineage>
</organism>
<evidence type="ECO:0000313" key="2">
    <source>
        <dbReference type="EMBL" id="KII80927.1"/>
    </source>
</evidence>
<feature type="region of interest" description="Disordered" evidence="1">
    <location>
        <begin position="75"/>
        <end position="96"/>
    </location>
</feature>
<comment type="caution">
    <text evidence="2">The sequence shown here is derived from an EMBL/GenBank/DDBJ whole genome shotgun (WGS) entry which is preliminary data.</text>
</comment>
<sequence>MSLIMIFFTSFVRLAYKKHKDMIQYCNQESKHKDTPKMEKDLDDRAFEILKEYQETGEIFLPMYIYTCTEKKEKRRLGKNTDQKKNHKKGEKTWKF</sequence>
<evidence type="ECO:0000313" key="3">
    <source>
        <dbReference type="Proteomes" id="UP000031672"/>
    </source>
</evidence>